<organism evidence="8 9">
    <name type="scientific">Palleronia pontilimi</name>
    <dbReference type="NCBI Taxonomy" id="1964209"/>
    <lineage>
        <taxon>Bacteria</taxon>
        <taxon>Pseudomonadati</taxon>
        <taxon>Pseudomonadota</taxon>
        <taxon>Alphaproteobacteria</taxon>
        <taxon>Rhodobacterales</taxon>
        <taxon>Roseobacteraceae</taxon>
        <taxon>Palleronia</taxon>
    </lineage>
</organism>
<comment type="pathway">
    <text evidence="1">Cofactor biosynthesis; ubiquinone biosynthesis.</text>
</comment>
<dbReference type="PANTHER" id="PTHR21427:SF19">
    <property type="entry name" value="UBIQUINONE BIOSYNTHESIS PROTEIN COQ9, MITOCHONDRIAL"/>
    <property type="match status" value="1"/>
</dbReference>
<dbReference type="EMBL" id="JAEKPD010000001">
    <property type="protein sequence ID" value="MBJ3761331.1"/>
    <property type="molecule type" value="Genomic_DNA"/>
</dbReference>
<dbReference type="Pfam" id="PF08511">
    <property type="entry name" value="COQ9"/>
    <property type="match status" value="1"/>
</dbReference>
<dbReference type="InterPro" id="IPR012762">
    <property type="entry name" value="Ubiq_biosynth_COQ9"/>
</dbReference>
<accession>A0A934I932</accession>
<dbReference type="PANTHER" id="PTHR21427">
    <property type="entry name" value="UBIQUINONE BIOSYNTHESIS PROTEIN COQ9, MITOCHONDRIAL"/>
    <property type="match status" value="1"/>
</dbReference>
<proteinExistence type="inferred from homology"/>
<dbReference type="Gene3D" id="1.10.357.10">
    <property type="entry name" value="Tetracycline Repressor, domain 2"/>
    <property type="match status" value="1"/>
</dbReference>
<evidence type="ECO:0000256" key="4">
    <source>
        <dbReference type="ARBA" id="ARBA00022946"/>
    </source>
</evidence>
<dbReference type="GO" id="GO:0008289">
    <property type="term" value="F:lipid binding"/>
    <property type="evidence" value="ECO:0007669"/>
    <property type="project" value="UniProtKB-KW"/>
</dbReference>
<evidence type="ECO:0000256" key="6">
    <source>
        <dbReference type="ARBA" id="ARBA00058104"/>
    </source>
</evidence>
<evidence type="ECO:0000313" key="9">
    <source>
        <dbReference type="Proteomes" id="UP000642488"/>
    </source>
</evidence>
<comment type="function">
    <text evidence="6">Membrane-associated protein that warps the membrane surface to access and bind aromatic isoprenes with high specificity, including ubiquinone (CoQ) isoprene intermediates and presents them directly to COQ7, therefore facilitating the COQ7-mediated hydroxylase step. Participates in the biosynthesis of coenzyme Q, also named ubiquinone, an essential lipid-soluble electron transporter for aerobic cellular respiration.</text>
</comment>
<gene>
    <name evidence="8" type="ORF">ILP92_01010</name>
</gene>
<dbReference type="AlphaFoldDB" id="A0A934I932"/>
<evidence type="ECO:0000256" key="2">
    <source>
        <dbReference type="ARBA" id="ARBA00010766"/>
    </source>
</evidence>
<evidence type="ECO:0000313" key="8">
    <source>
        <dbReference type="EMBL" id="MBJ3761331.1"/>
    </source>
</evidence>
<protein>
    <submittedName>
        <fullName evidence="8">COQ9 family protein</fullName>
    </submittedName>
</protein>
<reference evidence="8" key="1">
    <citation type="submission" date="2020-12" db="EMBL/GenBank/DDBJ databases">
        <title>Bacterial taxonomy.</title>
        <authorList>
            <person name="Pan X."/>
        </authorList>
    </citation>
    <scope>NUCLEOTIDE SEQUENCE</scope>
    <source>
        <strain evidence="8">KCTC 52957</strain>
    </source>
</reference>
<feature type="domain" description="COQ9 C-terminal" evidence="7">
    <location>
        <begin position="118"/>
        <end position="187"/>
    </location>
</feature>
<dbReference type="NCBIfam" id="TIGR02396">
    <property type="entry name" value="diverge_rpsU"/>
    <property type="match status" value="1"/>
</dbReference>
<dbReference type="Proteomes" id="UP000642488">
    <property type="component" value="Unassembled WGS sequence"/>
</dbReference>
<keyword evidence="4" id="KW-0809">Transit peptide</keyword>
<evidence type="ECO:0000256" key="5">
    <source>
        <dbReference type="ARBA" id="ARBA00023121"/>
    </source>
</evidence>
<comment type="caution">
    <text evidence="8">The sequence shown here is derived from an EMBL/GenBank/DDBJ whole genome shotgun (WGS) entry which is preliminary data.</text>
</comment>
<comment type="similarity">
    <text evidence="2">Belongs to the COQ9 family.</text>
</comment>
<keyword evidence="5" id="KW-0446">Lipid-binding</keyword>
<keyword evidence="9" id="KW-1185">Reference proteome</keyword>
<evidence type="ECO:0000256" key="1">
    <source>
        <dbReference type="ARBA" id="ARBA00004749"/>
    </source>
</evidence>
<sequence length="230" mass="25653">MVETFMTDPKDALLDAAMMHVPFDGCSETTLRAAARDADIPIEQARALFPRGPVDMALAFHTRGDERMLERLKDEDLSALKFRDRVARAVRLRIEVIDDKETVRRGTTLFALPQHSADGAKAIWGTADRIWTALGDTSEDIDWYTKRATLSGVYASTVLFWLGDDSMDAQDTWAFLDRRIEDVMSIEKAKAAVNNNPVLRALMAGPNWAMSKVRKPSGVARDDVPGRWGA</sequence>
<dbReference type="GO" id="GO:0006744">
    <property type="term" value="P:ubiquinone biosynthetic process"/>
    <property type="evidence" value="ECO:0007669"/>
    <property type="project" value="UniProtKB-KW"/>
</dbReference>
<evidence type="ECO:0000259" key="7">
    <source>
        <dbReference type="Pfam" id="PF08511"/>
    </source>
</evidence>
<name>A0A934I932_9RHOB</name>
<dbReference type="InterPro" id="IPR013718">
    <property type="entry name" value="COQ9_C"/>
</dbReference>
<keyword evidence="3" id="KW-0831">Ubiquinone biosynthesis</keyword>
<evidence type="ECO:0000256" key="3">
    <source>
        <dbReference type="ARBA" id="ARBA00022688"/>
    </source>
</evidence>